<feature type="compositionally biased region" description="Low complexity" evidence="1">
    <location>
        <begin position="262"/>
        <end position="275"/>
    </location>
</feature>
<comment type="caution">
    <text evidence="3">The sequence shown here is derived from an EMBL/GenBank/DDBJ whole genome shotgun (WGS) entry which is preliminary data.</text>
</comment>
<organism evidence="3 4">
    <name type="scientific">Candidatus Blautia gallistercoris</name>
    <dbReference type="NCBI Taxonomy" id="2838490"/>
    <lineage>
        <taxon>Bacteria</taxon>
        <taxon>Bacillati</taxon>
        <taxon>Bacillota</taxon>
        <taxon>Clostridia</taxon>
        <taxon>Lachnospirales</taxon>
        <taxon>Lachnospiraceae</taxon>
        <taxon>Blautia</taxon>
    </lineage>
</organism>
<evidence type="ECO:0000313" key="4">
    <source>
        <dbReference type="Proteomes" id="UP000886817"/>
    </source>
</evidence>
<name>A0A9D1WH77_9FIRM</name>
<evidence type="ECO:0000256" key="2">
    <source>
        <dbReference type="SAM" id="Phobius"/>
    </source>
</evidence>
<feature type="transmembrane region" description="Helical" evidence="2">
    <location>
        <begin position="20"/>
        <end position="39"/>
    </location>
</feature>
<protein>
    <submittedName>
        <fullName evidence="3">Cell division protein FtsQ/DivIB</fullName>
    </submittedName>
</protein>
<keyword evidence="3" id="KW-0131">Cell cycle</keyword>
<keyword evidence="2" id="KW-0472">Membrane</keyword>
<feature type="compositionally biased region" description="Acidic residues" evidence="1">
    <location>
        <begin position="276"/>
        <end position="316"/>
    </location>
</feature>
<feature type="compositionally biased region" description="Acidic residues" evidence="1">
    <location>
        <begin position="325"/>
        <end position="336"/>
    </location>
</feature>
<dbReference type="Proteomes" id="UP000886817">
    <property type="component" value="Unassembled WGS sequence"/>
</dbReference>
<keyword evidence="2" id="KW-1133">Transmembrane helix</keyword>
<reference evidence="3" key="1">
    <citation type="journal article" date="2021" name="PeerJ">
        <title>Extensive microbial diversity within the chicken gut microbiome revealed by metagenomics and culture.</title>
        <authorList>
            <person name="Gilroy R."/>
            <person name="Ravi A."/>
            <person name="Getino M."/>
            <person name="Pursley I."/>
            <person name="Horton D.L."/>
            <person name="Alikhan N.F."/>
            <person name="Baker D."/>
            <person name="Gharbi K."/>
            <person name="Hall N."/>
            <person name="Watson M."/>
            <person name="Adriaenssens E.M."/>
            <person name="Foster-Nyarko E."/>
            <person name="Jarju S."/>
            <person name="Secka A."/>
            <person name="Antonio M."/>
            <person name="Oren A."/>
            <person name="Chaudhuri R.R."/>
            <person name="La Ragione R."/>
            <person name="Hildebrand F."/>
            <person name="Pallen M.J."/>
        </authorList>
    </citation>
    <scope>NUCLEOTIDE SEQUENCE</scope>
    <source>
        <strain evidence="3">ChiSjej1B19-8411</strain>
    </source>
</reference>
<accession>A0A9D1WH77</accession>
<keyword evidence="2" id="KW-0812">Transmembrane</keyword>
<evidence type="ECO:0000313" key="3">
    <source>
        <dbReference type="EMBL" id="HIX58858.1"/>
    </source>
</evidence>
<feature type="compositionally biased region" description="Acidic residues" evidence="1">
    <location>
        <begin position="245"/>
        <end position="261"/>
    </location>
</feature>
<proteinExistence type="predicted"/>
<gene>
    <name evidence="3" type="ORF">IAA45_03975</name>
</gene>
<reference evidence="3" key="2">
    <citation type="submission" date="2021-04" db="EMBL/GenBank/DDBJ databases">
        <authorList>
            <person name="Gilroy R."/>
        </authorList>
    </citation>
    <scope>NUCLEOTIDE SEQUENCE</scope>
    <source>
        <strain evidence="3">ChiSjej1B19-8411</strain>
    </source>
</reference>
<keyword evidence="3" id="KW-0132">Cell division</keyword>
<sequence>MRTSNYHKKWKLNKKTIRILLGSGAGLVIAGIIAFFVYFRVENVEVMVSDRYTEEEIREMVLRGPLAYNSVLAPGLYSNSVEDVPFVEGFEVRQVNRNTIAISVIEKQPVGCIPFLDCYMYFDRTGKIIESSTERDEKIPYFEGLEVDSVALEDELAIEDESVLNTAVSLARIFEKNDLIPDHIYFDANYAITLEYGDITVMLGKDSYLEDKMARLIAILPKISGQKGILHMENVTADVKTITFEQEETDTGTDTGEDTSGETDTYTDTGETSDTNAEEGYSEEEYTENEYGDETYTEDGYAEDSYSEDGSSEDSYGETQGSGDGTEEGTSDEEVYENSTYQDNTWGSDAYSDTDENSEENYGEDTGADGENY</sequence>
<dbReference type="GO" id="GO:0051301">
    <property type="term" value="P:cell division"/>
    <property type="evidence" value="ECO:0007669"/>
    <property type="project" value="UniProtKB-KW"/>
</dbReference>
<feature type="compositionally biased region" description="Polar residues" evidence="1">
    <location>
        <begin position="337"/>
        <end position="347"/>
    </location>
</feature>
<dbReference type="AlphaFoldDB" id="A0A9D1WH77"/>
<feature type="compositionally biased region" description="Acidic residues" evidence="1">
    <location>
        <begin position="352"/>
        <end position="373"/>
    </location>
</feature>
<evidence type="ECO:0000256" key="1">
    <source>
        <dbReference type="SAM" id="MobiDB-lite"/>
    </source>
</evidence>
<dbReference type="EMBL" id="DXEX01000092">
    <property type="protein sequence ID" value="HIX58858.1"/>
    <property type="molecule type" value="Genomic_DNA"/>
</dbReference>
<feature type="region of interest" description="Disordered" evidence="1">
    <location>
        <begin position="243"/>
        <end position="373"/>
    </location>
</feature>